<dbReference type="InterPro" id="IPR017871">
    <property type="entry name" value="ABC_transporter-like_CS"/>
</dbReference>
<dbReference type="EMBL" id="FRDM01000048">
    <property type="protein sequence ID" value="SHN88595.1"/>
    <property type="molecule type" value="Genomic_DNA"/>
</dbReference>
<dbReference type="Gene3D" id="3.40.50.300">
    <property type="entry name" value="P-loop containing nucleotide triphosphate hydrolases"/>
    <property type="match status" value="1"/>
</dbReference>
<keyword evidence="2" id="KW-0813">Transport</keyword>
<gene>
    <name evidence="8" type="ORF">SAMN05660350_04590</name>
</gene>
<organism evidence="8 9">
    <name type="scientific">Geodermatophilus obscurus</name>
    <dbReference type="NCBI Taxonomy" id="1861"/>
    <lineage>
        <taxon>Bacteria</taxon>
        <taxon>Bacillati</taxon>
        <taxon>Actinomycetota</taxon>
        <taxon>Actinomycetes</taxon>
        <taxon>Geodermatophilales</taxon>
        <taxon>Geodermatophilaceae</taxon>
        <taxon>Geodermatophilus</taxon>
    </lineage>
</organism>
<keyword evidence="5" id="KW-0046">Antibiotic resistance</keyword>
<dbReference type="SUPFAM" id="SSF52540">
    <property type="entry name" value="P-loop containing nucleoside triphosphate hydrolases"/>
    <property type="match status" value="1"/>
</dbReference>
<evidence type="ECO:0000256" key="4">
    <source>
        <dbReference type="ARBA" id="ARBA00022840"/>
    </source>
</evidence>
<dbReference type="PROSITE" id="PS50893">
    <property type="entry name" value="ABC_TRANSPORTER_2"/>
    <property type="match status" value="1"/>
</dbReference>
<evidence type="ECO:0000256" key="1">
    <source>
        <dbReference type="ARBA" id="ARBA00004202"/>
    </source>
</evidence>
<dbReference type="AlphaFoldDB" id="A0A1M7V092"/>
<name>A0A1M7V092_9ACTN</name>
<feature type="compositionally biased region" description="Pro residues" evidence="6">
    <location>
        <begin position="35"/>
        <end position="53"/>
    </location>
</feature>
<dbReference type="InterPro" id="IPR027417">
    <property type="entry name" value="P-loop_NTPase"/>
</dbReference>
<dbReference type="InterPro" id="IPR003439">
    <property type="entry name" value="ABC_transporter-like_ATP-bd"/>
</dbReference>
<dbReference type="GO" id="GO:0005524">
    <property type="term" value="F:ATP binding"/>
    <property type="evidence" value="ECO:0007669"/>
    <property type="project" value="UniProtKB-KW"/>
</dbReference>
<evidence type="ECO:0000256" key="3">
    <source>
        <dbReference type="ARBA" id="ARBA00022741"/>
    </source>
</evidence>
<dbReference type="RefSeq" id="WP_244277433.1">
    <property type="nucleotide sequence ID" value="NZ_FRDM01000048.1"/>
</dbReference>
<dbReference type="Proteomes" id="UP000184428">
    <property type="component" value="Unassembled WGS sequence"/>
</dbReference>
<protein>
    <submittedName>
        <fullName evidence="8">ABC-2 type transport system ATP-binding protein</fullName>
    </submittedName>
</protein>
<dbReference type="GO" id="GO:0005886">
    <property type="term" value="C:plasma membrane"/>
    <property type="evidence" value="ECO:0007669"/>
    <property type="project" value="UniProtKB-SubCell"/>
</dbReference>
<accession>A0A1M7V092</accession>
<evidence type="ECO:0000256" key="2">
    <source>
        <dbReference type="ARBA" id="ARBA00022448"/>
    </source>
</evidence>
<dbReference type="SMART" id="SM00382">
    <property type="entry name" value="AAA"/>
    <property type="match status" value="1"/>
</dbReference>
<keyword evidence="4 8" id="KW-0067">ATP-binding</keyword>
<evidence type="ECO:0000256" key="6">
    <source>
        <dbReference type="SAM" id="MobiDB-lite"/>
    </source>
</evidence>
<dbReference type="InterPro" id="IPR003593">
    <property type="entry name" value="AAA+_ATPase"/>
</dbReference>
<feature type="region of interest" description="Disordered" evidence="6">
    <location>
        <begin position="1"/>
        <end position="53"/>
    </location>
</feature>
<dbReference type="InterPro" id="IPR050763">
    <property type="entry name" value="ABC_transporter_ATP-binding"/>
</dbReference>
<sequence length="349" mass="36945">MPAPGRRQRQGCAREERPDPGRRAHRGGRRDPSVAPAPPSPATSRRVPPPAAAPPAVEVVDLHRRYGDFAAVRGVSFDVRPGEVSALLGVNGAGKTSALEVLEGLAPASGGTVRVLGTDPRRERAAVRRHLGVQLQTSGLPGDLTVAETVRTWAGTLTAPRPVDEALAQVDLTGRADVRVRSLSGGERRRLDLALALLGRPRVLVLDEPTTGLDPESRRTVWGLVRGLVDDGAAVVLTTHHLEEAEELADRIAVMRAGRIVLAGTREEIAESQPATIRFTLDDGAPQPPVPADVEVVGAGPRVEWHTRALQPVLAALLAWAAEHGVVLRGLQARAASLEQAFLAVADAD</sequence>
<evidence type="ECO:0000256" key="5">
    <source>
        <dbReference type="ARBA" id="ARBA00023251"/>
    </source>
</evidence>
<dbReference type="PROSITE" id="PS00211">
    <property type="entry name" value="ABC_TRANSPORTER_1"/>
    <property type="match status" value="1"/>
</dbReference>
<keyword evidence="3" id="KW-0547">Nucleotide-binding</keyword>
<feature type="compositionally biased region" description="Basic and acidic residues" evidence="6">
    <location>
        <begin position="12"/>
        <end position="22"/>
    </location>
</feature>
<feature type="domain" description="ABC transporter" evidence="7">
    <location>
        <begin position="57"/>
        <end position="282"/>
    </location>
</feature>
<dbReference type="PANTHER" id="PTHR42711">
    <property type="entry name" value="ABC TRANSPORTER ATP-BINDING PROTEIN"/>
    <property type="match status" value="1"/>
</dbReference>
<proteinExistence type="predicted"/>
<reference evidence="8 9" key="1">
    <citation type="submission" date="2016-12" db="EMBL/GenBank/DDBJ databases">
        <authorList>
            <person name="Song W.-J."/>
            <person name="Kurnit D.M."/>
        </authorList>
    </citation>
    <scope>NUCLEOTIDE SEQUENCE [LARGE SCALE GENOMIC DNA]</scope>
    <source>
        <strain evidence="8 9">DSM 43162</strain>
    </source>
</reference>
<evidence type="ECO:0000313" key="9">
    <source>
        <dbReference type="Proteomes" id="UP000184428"/>
    </source>
</evidence>
<evidence type="ECO:0000313" key="8">
    <source>
        <dbReference type="EMBL" id="SHN88595.1"/>
    </source>
</evidence>
<dbReference type="GO" id="GO:0046677">
    <property type="term" value="P:response to antibiotic"/>
    <property type="evidence" value="ECO:0007669"/>
    <property type="project" value="UniProtKB-KW"/>
</dbReference>
<comment type="subcellular location">
    <subcellularLocation>
        <location evidence="1">Cell membrane</location>
        <topology evidence="1">Peripheral membrane protein</topology>
    </subcellularLocation>
</comment>
<dbReference type="CDD" id="cd03230">
    <property type="entry name" value="ABC_DR_subfamily_A"/>
    <property type="match status" value="1"/>
</dbReference>
<dbReference type="Pfam" id="PF00005">
    <property type="entry name" value="ABC_tran"/>
    <property type="match status" value="1"/>
</dbReference>
<evidence type="ECO:0000259" key="7">
    <source>
        <dbReference type="PROSITE" id="PS50893"/>
    </source>
</evidence>
<dbReference type="PANTHER" id="PTHR42711:SF17">
    <property type="entry name" value="ABC TRANSPORTER ATP-BINDING PROTEIN"/>
    <property type="match status" value="1"/>
</dbReference>
<dbReference type="GO" id="GO:0016887">
    <property type="term" value="F:ATP hydrolysis activity"/>
    <property type="evidence" value="ECO:0007669"/>
    <property type="project" value="InterPro"/>
</dbReference>